<feature type="region of interest" description="Disordered" evidence="1">
    <location>
        <begin position="26"/>
        <end position="50"/>
    </location>
</feature>
<evidence type="ECO:0000256" key="1">
    <source>
        <dbReference type="SAM" id="MobiDB-lite"/>
    </source>
</evidence>
<accession>L9L7U4</accession>
<name>L9L7U4_TUPCH</name>
<protein>
    <submittedName>
        <fullName evidence="2">Uncharacterized protein</fullName>
    </submittedName>
</protein>
<proteinExistence type="predicted"/>
<dbReference type="EMBL" id="KB320521">
    <property type="protein sequence ID" value="ELW69782.1"/>
    <property type="molecule type" value="Genomic_DNA"/>
</dbReference>
<reference evidence="3" key="1">
    <citation type="submission" date="2012-07" db="EMBL/GenBank/DDBJ databases">
        <title>Genome of the Chinese tree shrew, a rising model animal genetically related to primates.</title>
        <authorList>
            <person name="Zhang G."/>
            <person name="Fan Y."/>
            <person name="Yao Y."/>
            <person name="Huang Z."/>
        </authorList>
    </citation>
    <scope>NUCLEOTIDE SEQUENCE [LARGE SCALE GENOMIC DNA]</scope>
</reference>
<evidence type="ECO:0000313" key="3">
    <source>
        <dbReference type="Proteomes" id="UP000011518"/>
    </source>
</evidence>
<sequence>MCPTQGSNGDLLSCTCQDIGSPDKAVGIGTQRRSRSGYEEEHVGSGVLPTGQSDVMGYTASLPAPAFPPARVGACETDVQAVVILVTCAEQGRAQPGYLCRAGPGRCGGLRPVHHLGWGCPRSHPQGHPDAAPLCQGLEKMELHPCHCPAGMAHCGLVALCADSGTGETESTAVLGRVLEKGSPDAVSSRHVELHAATRLGHGCTGSAATDHGSAKMRQGQLLAPDSLVSEPGPPATGARACGCAVAFSCEHPASALDAGVGLQEASVDLGPVYTTGLAVYRLQEASVALGSCLHHWAGYVRTAGSRGSPESYCTSGWLVWGPWGTDTPKSPVHTTGGLVGAAGGRGSAGPVVPVDDWVLSPHIRPAEGFLQQPVLG</sequence>
<organism evidence="2 3">
    <name type="scientific">Tupaia chinensis</name>
    <name type="common">Chinese tree shrew</name>
    <name type="synonym">Tupaia belangeri chinensis</name>
    <dbReference type="NCBI Taxonomy" id="246437"/>
    <lineage>
        <taxon>Eukaryota</taxon>
        <taxon>Metazoa</taxon>
        <taxon>Chordata</taxon>
        <taxon>Craniata</taxon>
        <taxon>Vertebrata</taxon>
        <taxon>Euteleostomi</taxon>
        <taxon>Mammalia</taxon>
        <taxon>Eutheria</taxon>
        <taxon>Euarchontoglires</taxon>
        <taxon>Scandentia</taxon>
        <taxon>Tupaiidae</taxon>
        <taxon>Tupaia</taxon>
    </lineage>
</organism>
<reference evidence="3" key="2">
    <citation type="journal article" date="2013" name="Nat. Commun.">
        <title>Genome of the Chinese tree shrew.</title>
        <authorList>
            <person name="Fan Y."/>
            <person name="Huang Z.Y."/>
            <person name="Cao C.C."/>
            <person name="Chen C.S."/>
            <person name="Chen Y.X."/>
            <person name="Fan D.D."/>
            <person name="He J."/>
            <person name="Hou H.L."/>
            <person name="Hu L."/>
            <person name="Hu X.T."/>
            <person name="Jiang X.T."/>
            <person name="Lai R."/>
            <person name="Lang Y.S."/>
            <person name="Liang B."/>
            <person name="Liao S.G."/>
            <person name="Mu D."/>
            <person name="Ma Y.Y."/>
            <person name="Niu Y.Y."/>
            <person name="Sun X.Q."/>
            <person name="Xia J.Q."/>
            <person name="Xiao J."/>
            <person name="Xiong Z.Q."/>
            <person name="Xu L."/>
            <person name="Yang L."/>
            <person name="Zhang Y."/>
            <person name="Zhao W."/>
            <person name="Zhao X.D."/>
            <person name="Zheng Y.T."/>
            <person name="Zhou J.M."/>
            <person name="Zhu Y.B."/>
            <person name="Zhang G.J."/>
            <person name="Wang J."/>
            <person name="Yao Y.G."/>
        </authorList>
    </citation>
    <scope>NUCLEOTIDE SEQUENCE [LARGE SCALE GENOMIC DNA]</scope>
</reference>
<keyword evidence="3" id="KW-1185">Reference proteome</keyword>
<dbReference type="InParanoid" id="L9L7U4"/>
<evidence type="ECO:0000313" key="2">
    <source>
        <dbReference type="EMBL" id="ELW69782.1"/>
    </source>
</evidence>
<gene>
    <name evidence="2" type="ORF">TREES_T100017645</name>
</gene>
<dbReference type="AlphaFoldDB" id="L9L7U4"/>
<dbReference type="Proteomes" id="UP000011518">
    <property type="component" value="Unassembled WGS sequence"/>
</dbReference>